<organism evidence="1">
    <name type="scientific">marine metagenome</name>
    <dbReference type="NCBI Taxonomy" id="408172"/>
    <lineage>
        <taxon>unclassified sequences</taxon>
        <taxon>metagenomes</taxon>
        <taxon>ecological metagenomes</taxon>
    </lineage>
</organism>
<dbReference type="EMBL" id="UINC01214457">
    <property type="protein sequence ID" value="SVE39696.1"/>
    <property type="molecule type" value="Genomic_DNA"/>
</dbReference>
<gene>
    <name evidence="1" type="ORF">METZ01_LOCUS492550</name>
</gene>
<feature type="non-terminal residue" evidence="1">
    <location>
        <position position="1"/>
    </location>
</feature>
<proteinExistence type="predicted"/>
<dbReference type="AlphaFoldDB" id="A0A383D563"/>
<reference evidence="1" key="1">
    <citation type="submission" date="2018-05" db="EMBL/GenBank/DDBJ databases">
        <authorList>
            <person name="Lanie J.A."/>
            <person name="Ng W.-L."/>
            <person name="Kazmierczak K.M."/>
            <person name="Andrzejewski T.M."/>
            <person name="Davidsen T.M."/>
            <person name="Wayne K.J."/>
            <person name="Tettelin H."/>
            <person name="Glass J.I."/>
            <person name="Rusch D."/>
            <person name="Podicherti R."/>
            <person name="Tsui H.-C.T."/>
            <person name="Winkler M.E."/>
        </authorList>
    </citation>
    <scope>NUCLEOTIDE SEQUENCE</scope>
</reference>
<name>A0A383D563_9ZZZZ</name>
<evidence type="ECO:0000313" key="1">
    <source>
        <dbReference type="EMBL" id="SVE39696.1"/>
    </source>
</evidence>
<protein>
    <submittedName>
        <fullName evidence="1">Uncharacterized protein</fullName>
    </submittedName>
</protein>
<sequence>VTEISNEYFNINKKGYYYLKIGKYKIILLKKISIENLEIVTMNAKSVITCHGPLSLISGSFNVNLIDIIEKTQEKWYERHTSHIMKYNKLYRLKFSKLGKQIILKLK</sequence>
<accession>A0A383D563</accession>